<evidence type="ECO:0000313" key="4">
    <source>
        <dbReference type="Proteomes" id="UP000012081"/>
    </source>
</evidence>
<dbReference type="EMBL" id="APBN01000026">
    <property type="protein sequence ID" value="EMT49959.1"/>
    <property type="molecule type" value="Genomic_DNA"/>
</dbReference>
<dbReference type="Proteomes" id="UP000012081">
    <property type="component" value="Unassembled WGS sequence"/>
</dbReference>
<dbReference type="Pfam" id="PF25023">
    <property type="entry name" value="TEN_YD-shell"/>
    <property type="match status" value="1"/>
</dbReference>
<dbReference type="InterPro" id="IPR022385">
    <property type="entry name" value="Rhs_assc_core"/>
</dbReference>
<feature type="domain" description="Teneurin-like YD-shell" evidence="2">
    <location>
        <begin position="2"/>
        <end position="181"/>
    </location>
</feature>
<dbReference type="PATRIC" id="fig|1300222.3.peg.5239"/>
<keyword evidence="1" id="KW-0677">Repeat</keyword>
<dbReference type="RefSeq" id="WP_003393248.1">
    <property type="nucleotide sequence ID" value="NZ_APBN01000026.1"/>
</dbReference>
<dbReference type="STRING" id="1300222.I532_25000"/>
<evidence type="ECO:0000256" key="1">
    <source>
        <dbReference type="ARBA" id="ARBA00022737"/>
    </source>
</evidence>
<accession>M8D167</accession>
<gene>
    <name evidence="3" type="ORF">I532_25000</name>
</gene>
<feature type="non-terminal residue" evidence="3">
    <location>
        <position position="1"/>
    </location>
</feature>
<dbReference type="NCBIfam" id="TIGR03696">
    <property type="entry name" value="Rhs_assc_core"/>
    <property type="match status" value="1"/>
</dbReference>
<reference evidence="3 4" key="1">
    <citation type="submission" date="2013-03" db="EMBL/GenBank/DDBJ databases">
        <title>Assembly of a new bacterial strain Brevibacillus borstelensis AK1.</title>
        <authorList>
            <person name="Rajan I."/>
            <person name="PoliReddy D."/>
            <person name="Sugumar T."/>
            <person name="Rathinam K."/>
            <person name="Alqarawi S."/>
            <person name="Khalil A.B."/>
            <person name="Sivakumar N."/>
        </authorList>
    </citation>
    <scope>NUCLEOTIDE SEQUENCE [LARGE SCALE GENOMIC DNA]</scope>
    <source>
        <strain evidence="3 4">AK1</strain>
    </source>
</reference>
<dbReference type="PANTHER" id="PTHR32305">
    <property type="match status" value="1"/>
</dbReference>
<evidence type="ECO:0000313" key="3">
    <source>
        <dbReference type="EMBL" id="EMT49959.1"/>
    </source>
</evidence>
<keyword evidence="4" id="KW-1185">Reference proteome</keyword>
<dbReference type="InterPro" id="IPR056823">
    <property type="entry name" value="TEN-like_YD-shell"/>
</dbReference>
<dbReference type="Gene3D" id="2.180.10.10">
    <property type="entry name" value="RHS repeat-associated core"/>
    <property type="match status" value="1"/>
</dbReference>
<protein>
    <recommendedName>
        <fullName evidence="2">Teneurin-like YD-shell domain-containing protein</fullName>
    </recommendedName>
</protein>
<name>M8D167_9BACL</name>
<dbReference type="AlphaFoldDB" id="M8D167"/>
<organism evidence="3 4">
    <name type="scientific">Brevibacillus borstelensis AK1</name>
    <dbReference type="NCBI Taxonomy" id="1300222"/>
    <lineage>
        <taxon>Bacteria</taxon>
        <taxon>Bacillati</taxon>
        <taxon>Bacillota</taxon>
        <taxon>Bacilli</taxon>
        <taxon>Bacillales</taxon>
        <taxon>Paenibacillaceae</taxon>
        <taxon>Brevibacillus</taxon>
    </lineage>
</organism>
<proteinExistence type="predicted"/>
<comment type="caution">
    <text evidence="3">The sequence shown here is derived from an EMBL/GenBank/DDBJ whole genome shotgun (WGS) entry which is preliminary data.</text>
</comment>
<sequence length="405" mass="45160">ATYTFDERNRLRGVTNEKTGAKAEYTYYPDGLRATKTADGSETRYVYLNGRVIEELDKNGQLKAQNIWGNELLSRKDVAANKRGYYLYNSHGDVVKVVGENGEELNRYEYDTWGNLTAKTEGMSNPFTYSGEILDGETGFYYLRARYYDPTVGRFISEDTYKGQVDNPLSLNRYTYTHNNPLRFVDPSGHKPAPYADLSEEIFEKDFLEVANGLRSLEGFSEQTKIKMKQRIYQSAFADGYDYFVAGLSLGVFAVEAVVALEVSAAYYGYRFASRGTPISNGGVLDKANFAQKTYGNNFSAKGAQIYSDMAGTQVKTVNDLVSAINNGKISPSQIPIDYIVRDGNTLILNTRSAQALTQAGIPRSQWNAINRTGDSLYEELLTGQLTRNKLTSEGIPTVRPGLID</sequence>
<dbReference type="PANTHER" id="PTHR32305:SF15">
    <property type="entry name" value="PROTEIN RHSA-RELATED"/>
    <property type="match status" value="1"/>
</dbReference>
<evidence type="ECO:0000259" key="2">
    <source>
        <dbReference type="Pfam" id="PF25023"/>
    </source>
</evidence>
<dbReference type="InterPro" id="IPR050708">
    <property type="entry name" value="T6SS_VgrG/RHS"/>
</dbReference>